<dbReference type="AlphaFoldDB" id="A0AAE3G4W0"/>
<sequence>MIHYLVAYSLKGDDPRKDIKPLHLEFLTELYNAGTLVCAGVLTDRPGGYLLFRTGSEEETRAIVEHDPYIIHGARSYTITGWDLSPFPLR</sequence>
<evidence type="ECO:0000256" key="1">
    <source>
        <dbReference type="ARBA" id="ARBA00007689"/>
    </source>
</evidence>
<dbReference type="InterPro" id="IPR005545">
    <property type="entry name" value="YCII"/>
</dbReference>
<dbReference type="PANTHER" id="PTHR37828:SF1">
    <property type="entry name" value="YCII-RELATED DOMAIN-CONTAINING PROTEIN"/>
    <property type="match status" value="1"/>
</dbReference>
<evidence type="ECO:0000313" key="3">
    <source>
        <dbReference type="EMBL" id="MCP1675855.1"/>
    </source>
</evidence>
<dbReference type="Pfam" id="PF03795">
    <property type="entry name" value="YCII"/>
    <property type="match status" value="1"/>
</dbReference>
<dbReference type="Gene3D" id="3.30.70.1060">
    <property type="entry name" value="Dimeric alpha+beta barrel"/>
    <property type="match status" value="1"/>
</dbReference>
<dbReference type="InterPro" id="IPR011008">
    <property type="entry name" value="Dimeric_a/b-barrel"/>
</dbReference>
<keyword evidence="4" id="KW-1185">Reference proteome</keyword>
<protein>
    <submittedName>
        <fullName evidence="3">Uncharacterized protein YciI</fullName>
    </submittedName>
</protein>
<comment type="caution">
    <text evidence="3">The sequence shown here is derived from an EMBL/GenBank/DDBJ whole genome shotgun (WGS) entry which is preliminary data.</text>
</comment>
<dbReference type="Proteomes" id="UP001205843">
    <property type="component" value="Unassembled WGS sequence"/>
</dbReference>
<dbReference type="EMBL" id="JALJXV010000007">
    <property type="protein sequence ID" value="MCP1675855.1"/>
    <property type="molecule type" value="Genomic_DNA"/>
</dbReference>
<evidence type="ECO:0000313" key="4">
    <source>
        <dbReference type="Proteomes" id="UP001205843"/>
    </source>
</evidence>
<dbReference type="PANTHER" id="PTHR37828">
    <property type="entry name" value="GSR2449 PROTEIN"/>
    <property type="match status" value="1"/>
</dbReference>
<gene>
    <name evidence="3" type="ORF">J2T57_003010</name>
</gene>
<proteinExistence type="inferred from homology"/>
<accession>A0AAE3G4W0</accession>
<evidence type="ECO:0000259" key="2">
    <source>
        <dbReference type="Pfam" id="PF03795"/>
    </source>
</evidence>
<comment type="similarity">
    <text evidence="1">Belongs to the YciI family.</text>
</comment>
<name>A0AAE3G4W0_9GAMM</name>
<organism evidence="3 4">
    <name type="scientific">Natronocella acetinitrilica</name>
    <dbReference type="NCBI Taxonomy" id="414046"/>
    <lineage>
        <taxon>Bacteria</taxon>
        <taxon>Pseudomonadati</taxon>
        <taxon>Pseudomonadota</taxon>
        <taxon>Gammaproteobacteria</taxon>
        <taxon>Chromatiales</taxon>
        <taxon>Ectothiorhodospiraceae</taxon>
        <taxon>Natronocella</taxon>
    </lineage>
</organism>
<reference evidence="3" key="1">
    <citation type="submission" date="2022-03" db="EMBL/GenBank/DDBJ databases">
        <title>Genomic Encyclopedia of Type Strains, Phase III (KMG-III): the genomes of soil and plant-associated and newly described type strains.</title>
        <authorList>
            <person name="Whitman W."/>
        </authorList>
    </citation>
    <scope>NUCLEOTIDE SEQUENCE</scope>
    <source>
        <strain evidence="3">ANL 6-2</strain>
    </source>
</reference>
<feature type="domain" description="YCII-related" evidence="2">
    <location>
        <begin position="5"/>
        <end position="82"/>
    </location>
</feature>
<dbReference type="RefSeq" id="WP_253479839.1">
    <property type="nucleotide sequence ID" value="NZ_JALJXV010000007.1"/>
</dbReference>
<dbReference type="SUPFAM" id="SSF54909">
    <property type="entry name" value="Dimeric alpha+beta barrel"/>
    <property type="match status" value="1"/>
</dbReference>